<keyword evidence="5 6" id="KW-0472">Membrane</keyword>
<proteinExistence type="predicted"/>
<feature type="transmembrane region" description="Helical" evidence="6">
    <location>
        <begin position="100"/>
        <end position="125"/>
    </location>
</feature>
<name>A0A0R2NN43_9LACO</name>
<evidence type="ECO:0000313" key="7">
    <source>
        <dbReference type="EMBL" id="KRO26780.1"/>
    </source>
</evidence>
<dbReference type="PANTHER" id="PTHR23513:SF6">
    <property type="entry name" value="MAJOR FACILITATOR SUPERFAMILY ASSOCIATED DOMAIN-CONTAINING PROTEIN"/>
    <property type="match status" value="1"/>
</dbReference>
<comment type="subcellular location">
    <subcellularLocation>
        <location evidence="1">Cell membrane</location>
        <topology evidence="1">Multi-pass membrane protein</topology>
    </subcellularLocation>
</comment>
<dbReference type="RefSeq" id="WP_024624352.1">
    <property type="nucleotide sequence ID" value="NZ_AYGX02000107.1"/>
</dbReference>
<keyword evidence="4 6" id="KW-1133">Transmembrane helix</keyword>
<protein>
    <submittedName>
        <fullName evidence="7">Integral membrane protein</fullName>
    </submittedName>
</protein>
<feature type="transmembrane region" description="Helical" evidence="6">
    <location>
        <begin position="352"/>
        <end position="375"/>
    </location>
</feature>
<dbReference type="InterPro" id="IPR036259">
    <property type="entry name" value="MFS_trans_sf"/>
</dbReference>
<evidence type="ECO:0000313" key="8">
    <source>
        <dbReference type="Proteomes" id="UP000050920"/>
    </source>
</evidence>
<comment type="caution">
    <text evidence="7">The sequence shown here is derived from an EMBL/GenBank/DDBJ whole genome shotgun (WGS) entry which is preliminary data.</text>
</comment>
<dbReference type="AlphaFoldDB" id="A0A0R2NN43"/>
<evidence type="ECO:0000256" key="5">
    <source>
        <dbReference type="ARBA" id="ARBA00023136"/>
    </source>
</evidence>
<feature type="transmembrane region" description="Helical" evidence="6">
    <location>
        <begin position="315"/>
        <end position="332"/>
    </location>
</feature>
<dbReference type="GO" id="GO:0005886">
    <property type="term" value="C:plasma membrane"/>
    <property type="evidence" value="ECO:0007669"/>
    <property type="project" value="UniProtKB-SubCell"/>
</dbReference>
<dbReference type="Gene3D" id="1.20.1250.20">
    <property type="entry name" value="MFS general substrate transporter like domains"/>
    <property type="match status" value="1"/>
</dbReference>
<reference evidence="7 8" key="1">
    <citation type="journal article" date="2015" name="Genome Announc.">
        <title>Expanding the biotechnology potential of lactobacilli through comparative genomics of 213 strains and associated genera.</title>
        <authorList>
            <person name="Sun Z."/>
            <person name="Harris H.M."/>
            <person name="McCann A."/>
            <person name="Guo C."/>
            <person name="Argimon S."/>
            <person name="Zhang W."/>
            <person name="Yang X."/>
            <person name="Jeffery I.B."/>
            <person name="Cooney J.C."/>
            <person name="Kagawa T.F."/>
            <person name="Liu W."/>
            <person name="Song Y."/>
            <person name="Salvetti E."/>
            <person name="Wrobel A."/>
            <person name="Rasinkangas P."/>
            <person name="Parkhill J."/>
            <person name="Rea M.C."/>
            <person name="O'Sullivan O."/>
            <person name="Ritari J."/>
            <person name="Douillard F.P."/>
            <person name="Paul Ross R."/>
            <person name="Yang R."/>
            <person name="Briner A.E."/>
            <person name="Felis G.E."/>
            <person name="de Vos W.M."/>
            <person name="Barrangou R."/>
            <person name="Klaenhammer T.R."/>
            <person name="Caufield P.W."/>
            <person name="Cui Y."/>
            <person name="Zhang H."/>
            <person name="O'Toole P.W."/>
        </authorList>
    </citation>
    <scope>NUCLEOTIDE SEQUENCE [LARGE SCALE GENOMIC DNA]</scope>
    <source>
        <strain evidence="7 8">DSM 21115</strain>
    </source>
</reference>
<accession>A0A0R2NN43</accession>
<dbReference type="PANTHER" id="PTHR23513">
    <property type="entry name" value="INTEGRAL MEMBRANE EFFLUX PROTEIN-RELATED"/>
    <property type="match status" value="1"/>
</dbReference>
<keyword evidence="8" id="KW-1185">Reference proteome</keyword>
<feature type="transmembrane region" description="Helical" evidence="6">
    <location>
        <begin position="73"/>
        <end position="94"/>
    </location>
</feature>
<evidence type="ECO:0000256" key="1">
    <source>
        <dbReference type="ARBA" id="ARBA00004651"/>
    </source>
</evidence>
<evidence type="ECO:0000256" key="2">
    <source>
        <dbReference type="ARBA" id="ARBA00022475"/>
    </source>
</evidence>
<dbReference type="Proteomes" id="UP000050920">
    <property type="component" value="Unassembled WGS sequence"/>
</dbReference>
<evidence type="ECO:0000256" key="4">
    <source>
        <dbReference type="ARBA" id="ARBA00022989"/>
    </source>
</evidence>
<feature type="transmembrane region" description="Helical" evidence="6">
    <location>
        <begin position="257"/>
        <end position="277"/>
    </location>
</feature>
<feature type="transmembrane region" description="Helical" evidence="6">
    <location>
        <begin position="381"/>
        <end position="400"/>
    </location>
</feature>
<keyword evidence="3 6" id="KW-0812">Transmembrane</keyword>
<sequence>MTTILKNRTLQTLVGANFLATLGISLFNIILLTYAKSFAQSQWLVSVVSVAEVCPFMFNIVMGRLADQTRAKARLQIVTKFIQAGLYLILAQLINQHTVGIFYLVVLCNVMSTLCGNYGSSLFNITMQNRIAAADRQQAYGINQSVGTIMSPVGQALGVFVLAVTHDYALAGYVNATTFLLAALWLLAGYRQITVPFMTTKKAPFRSVWRTASQVIYAATAMPTVSFLGIIMLLNVVSMSLDGVLNLYLLRLTPKWGLPYATVVLVVNIVFVIGNVLGGITKRTWADRLTLRQLTFLTTLMTGMTYVMLLVWPTLPGIVLAILVAMFFTGKLDPKMYALITMKVTPNMTGSVLGLISTVVTIAAPAGSTSIVLLYNLAGPAWAFSVAIVLALIVSGWTLLTGRLHKQIVHVE</sequence>
<feature type="transmembrane region" description="Helical" evidence="6">
    <location>
        <begin position="211"/>
        <end position="237"/>
    </location>
</feature>
<keyword evidence="2" id="KW-1003">Cell membrane</keyword>
<feature type="transmembrane region" description="Helical" evidence="6">
    <location>
        <begin position="12"/>
        <end position="35"/>
    </location>
</feature>
<evidence type="ECO:0000256" key="3">
    <source>
        <dbReference type="ARBA" id="ARBA00022692"/>
    </source>
</evidence>
<evidence type="ECO:0000256" key="6">
    <source>
        <dbReference type="SAM" id="Phobius"/>
    </source>
</evidence>
<dbReference type="SUPFAM" id="SSF103473">
    <property type="entry name" value="MFS general substrate transporter"/>
    <property type="match status" value="1"/>
</dbReference>
<feature type="transmembrane region" description="Helical" evidence="6">
    <location>
        <begin position="41"/>
        <end position="61"/>
    </location>
</feature>
<dbReference type="EMBL" id="AYGX02000107">
    <property type="protein sequence ID" value="KRO26780.1"/>
    <property type="molecule type" value="Genomic_DNA"/>
</dbReference>
<feature type="transmembrane region" description="Helical" evidence="6">
    <location>
        <begin position="146"/>
        <end position="164"/>
    </location>
</feature>
<organism evidence="7 8">
    <name type="scientific">Lactiplantibacillus fabifermentans DSM 21115</name>
    <dbReference type="NCBI Taxonomy" id="1413187"/>
    <lineage>
        <taxon>Bacteria</taxon>
        <taxon>Bacillati</taxon>
        <taxon>Bacillota</taxon>
        <taxon>Bacilli</taxon>
        <taxon>Lactobacillales</taxon>
        <taxon>Lactobacillaceae</taxon>
        <taxon>Lactiplantibacillus</taxon>
    </lineage>
</organism>
<gene>
    <name evidence="7" type="ORF">DY78_GL000638</name>
</gene>
<feature type="transmembrane region" description="Helical" evidence="6">
    <location>
        <begin position="170"/>
        <end position="190"/>
    </location>
</feature>